<feature type="compositionally biased region" description="Polar residues" evidence="1">
    <location>
        <begin position="14"/>
        <end position="43"/>
    </location>
</feature>
<proteinExistence type="predicted"/>
<dbReference type="STRING" id="1051890.A0A3N4LDA9"/>
<dbReference type="PRINTS" id="PR00301">
    <property type="entry name" value="HEATSHOCK70"/>
</dbReference>
<gene>
    <name evidence="2" type="ORF">L211DRAFT_812769</name>
</gene>
<feature type="compositionally biased region" description="Basic residues" evidence="1">
    <location>
        <begin position="1"/>
        <end position="10"/>
    </location>
</feature>
<dbReference type="OrthoDB" id="2963168at2759"/>
<dbReference type="SUPFAM" id="SSF53067">
    <property type="entry name" value="Actin-like ATPase domain"/>
    <property type="match status" value="2"/>
</dbReference>
<protein>
    <submittedName>
        <fullName evidence="2">Actin-like ATPase domain-containing protein</fullName>
    </submittedName>
</protein>
<dbReference type="AlphaFoldDB" id="A0A3N4LDA9"/>
<evidence type="ECO:0000256" key="1">
    <source>
        <dbReference type="SAM" id="MobiDB-lite"/>
    </source>
</evidence>
<dbReference type="CDD" id="cd10170">
    <property type="entry name" value="ASKHA_NBD_HSP70"/>
    <property type="match status" value="1"/>
</dbReference>
<sequence>MPKKTKRKPASYKQRASNNAGPASNNVGPAGNNATSAPGKKPQQNTLIIGIDFGTTFSGVAWHNLASNKTHHNRDWPDQNQSSDKVPSVLRYSSKGIKWGYVPATPASKRLEWFKLLLNEGDYTTPTELLQRLKRKGLKGYPESKSTNLAQLRTTIKAIPAGKKPADLAADYLRSLYKFVQFRIGESFPVLKEQLGDEGAVEIKCCLTVPAIWDDKAKEITKKAAIDAGLSEKQIFMISEPEAAAVHCLTDLDEMKGNLKVGDVYVIADCGGGTVDLIPYEVTKISPLKVSECTIGTGGLCGSTVLNRRFEDLVISRIGQEAYDRMDDDDRQVMRKDFEMEIKPKFYPDKDHDDELDDELDDDNCVTCALPGVPDSDDSNIRVKKMRITIPNNELKKIFERTFTDITRLVQKQVNMAQEATKKNVNGIILVGGFGSSQYLADWLKDNVRNKDGKEIKLIRPPNPAVAIVLGAVKHGIHMHGAGKKSQWGIVESRRARYHYGISIIEPFKFGVHPRSKLAMDPIFGGPVCLDRMDWLIRKGALMREEIGITSEFTCRCPIVYSEEAQKALLVTEQEIYYSEEDTAPSDLEHPSVYPLLTYKTDFSDAQSRKHFIRARCVIGFREYWLIPAKILLKLESADLTFTTLVGGKVSGKGTKEYHHEDKQGVKLLQALVPGRVYELDDSGEGNQDEDVIVSELRHLGLGS</sequence>
<dbReference type="Proteomes" id="UP000267821">
    <property type="component" value="Unassembled WGS sequence"/>
</dbReference>
<dbReference type="InterPro" id="IPR043129">
    <property type="entry name" value="ATPase_NBD"/>
</dbReference>
<dbReference type="PANTHER" id="PTHR14187">
    <property type="entry name" value="ALPHA KINASE/ELONGATION FACTOR 2 KINASE"/>
    <property type="match status" value="1"/>
</dbReference>
<dbReference type="EMBL" id="ML121567">
    <property type="protein sequence ID" value="RPB20863.1"/>
    <property type="molecule type" value="Genomic_DNA"/>
</dbReference>
<dbReference type="PANTHER" id="PTHR14187:SF5">
    <property type="entry name" value="HEAT SHOCK 70 KDA PROTEIN 12A"/>
    <property type="match status" value="1"/>
</dbReference>
<feature type="region of interest" description="Disordered" evidence="1">
    <location>
        <begin position="1"/>
        <end position="43"/>
    </location>
</feature>
<evidence type="ECO:0000313" key="3">
    <source>
        <dbReference type="Proteomes" id="UP000267821"/>
    </source>
</evidence>
<name>A0A3N4LDA9_9PEZI</name>
<accession>A0A3N4LDA9</accession>
<evidence type="ECO:0000313" key="2">
    <source>
        <dbReference type="EMBL" id="RPB20863.1"/>
    </source>
</evidence>
<keyword evidence="3" id="KW-1185">Reference proteome</keyword>
<organism evidence="2 3">
    <name type="scientific">Terfezia boudieri ATCC MYA-4762</name>
    <dbReference type="NCBI Taxonomy" id="1051890"/>
    <lineage>
        <taxon>Eukaryota</taxon>
        <taxon>Fungi</taxon>
        <taxon>Dikarya</taxon>
        <taxon>Ascomycota</taxon>
        <taxon>Pezizomycotina</taxon>
        <taxon>Pezizomycetes</taxon>
        <taxon>Pezizales</taxon>
        <taxon>Pezizaceae</taxon>
        <taxon>Terfezia</taxon>
    </lineage>
</organism>
<reference evidence="2 3" key="1">
    <citation type="journal article" date="2018" name="Nat. Ecol. Evol.">
        <title>Pezizomycetes genomes reveal the molecular basis of ectomycorrhizal truffle lifestyle.</title>
        <authorList>
            <person name="Murat C."/>
            <person name="Payen T."/>
            <person name="Noel B."/>
            <person name="Kuo A."/>
            <person name="Morin E."/>
            <person name="Chen J."/>
            <person name="Kohler A."/>
            <person name="Krizsan K."/>
            <person name="Balestrini R."/>
            <person name="Da Silva C."/>
            <person name="Montanini B."/>
            <person name="Hainaut M."/>
            <person name="Levati E."/>
            <person name="Barry K.W."/>
            <person name="Belfiori B."/>
            <person name="Cichocki N."/>
            <person name="Clum A."/>
            <person name="Dockter R.B."/>
            <person name="Fauchery L."/>
            <person name="Guy J."/>
            <person name="Iotti M."/>
            <person name="Le Tacon F."/>
            <person name="Lindquist E.A."/>
            <person name="Lipzen A."/>
            <person name="Malagnac F."/>
            <person name="Mello A."/>
            <person name="Molinier V."/>
            <person name="Miyauchi S."/>
            <person name="Poulain J."/>
            <person name="Riccioni C."/>
            <person name="Rubini A."/>
            <person name="Sitrit Y."/>
            <person name="Splivallo R."/>
            <person name="Traeger S."/>
            <person name="Wang M."/>
            <person name="Zifcakova L."/>
            <person name="Wipf D."/>
            <person name="Zambonelli A."/>
            <person name="Paolocci F."/>
            <person name="Nowrousian M."/>
            <person name="Ottonello S."/>
            <person name="Baldrian P."/>
            <person name="Spatafora J.W."/>
            <person name="Henrissat B."/>
            <person name="Nagy L.G."/>
            <person name="Aury J.M."/>
            <person name="Wincker P."/>
            <person name="Grigoriev I.V."/>
            <person name="Bonfante P."/>
            <person name="Martin F.M."/>
        </authorList>
    </citation>
    <scope>NUCLEOTIDE SEQUENCE [LARGE SCALE GENOMIC DNA]</scope>
    <source>
        <strain evidence="2 3">ATCC MYA-4762</strain>
    </source>
</reference>
<dbReference type="InParanoid" id="A0A3N4LDA9"/>
<dbReference type="Gene3D" id="3.30.420.40">
    <property type="match status" value="1"/>
</dbReference>